<dbReference type="Pfam" id="PF05154">
    <property type="entry name" value="TM2"/>
    <property type="match status" value="1"/>
</dbReference>
<reference evidence="7 8" key="1">
    <citation type="submission" date="2019-08" db="EMBL/GenBank/DDBJ databases">
        <title>Draft genome sequence of Lysobacter sp. UKS-15.</title>
        <authorList>
            <person name="Im W.-T."/>
        </authorList>
    </citation>
    <scope>NUCLEOTIDE SEQUENCE [LARGE SCALE GENOMIC DNA]</scope>
    <source>
        <strain evidence="7 8">UKS-15</strain>
    </source>
</reference>
<keyword evidence="8" id="KW-1185">Reference proteome</keyword>
<evidence type="ECO:0000256" key="5">
    <source>
        <dbReference type="SAM" id="Phobius"/>
    </source>
</evidence>
<keyword evidence="4 5" id="KW-0472">Membrane</keyword>
<name>A0A5D8YWQ4_9GAMM</name>
<accession>A0A5D8YWQ4</accession>
<dbReference type="Proteomes" id="UP000323164">
    <property type="component" value="Unassembled WGS sequence"/>
</dbReference>
<feature type="domain" description="TM2" evidence="6">
    <location>
        <begin position="30"/>
        <end position="80"/>
    </location>
</feature>
<evidence type="ECO:0000256" key="2">
    <source>
        <dbReference type="ARBA" id="ARBA00022692"/>
    </source>
</evidence>
<protein>
    <submittedName>
        <fullName evidence="7">TM2 domain-containing protein</fullName>
    </submittedName>
</protein>
<evidence type="ECO:0000313" key="7">
    <source>
        <dbReference type="EMBL" id="TZF86696.1"/>
    </source>
</evidence>
<dbReference type="OrthoDB" id="9816361at2"/>
<organism evidence="7 8">
    <name type="scientific">Cognatilysobacter lacus</name>
    <dbReference type="NCBI Taxonomy" id="1643323"/>
    <lineage>
        <taxon>Bacteria</taxon>
        <taxon>Pseudomonadati</taxon>
        <taxon>Pseudomonadota</taxon>
        <taxon>Gammaproteobacteria</taxon>
        <taxon>Lysobacterales</taxon>
        <taxon>Lysobacteraceae</taxon>
        <taxon>Cognatilysobacter</taxon>
    </lineage>
</organism>
<evidence type="ECO:0000259" key="6">
    <source>
        <dbReference type="Pfam" id="PF05154"/>
    </source>
</evidence>
<evidence type="ECO:0000313" key="8">
    <source>
        <dbReference type="Proteomes" id="UP000323164"/>
    </source>
</evidence>
<sequence>MYCRACAQLIDARAEICPRCGVRQFARAGHKSRMTAALLAFFLGGLGAHKFYLGRVGWGIAYLLFCWTLIPGIVAFVEFIVYLCTSDEAFAAKYG</sequence>
<comment type="subcellular location">
    <subcellularLocation>
        <location evidence="1">Membrane</location>
        <topology evidence="1">Multi-pass membrane protein</topology>
    </subcellularLocation>
</comment>
<keyword evidence="3 5" id="KW-1133">Transmembrane helix</keyword>
<dbReference type="EMBL" id="VTRV01000163">
    <property type="protein sequence ID" value="TZF86696.1"/>
    <property type="molecule type" value="Genomic_DNA"/>
</dbReference>
<gene>
    <name evidence="7" type="ORF">FW784_12040</name>
</gene>
<evidence type="ECO:0000256" key="1">
    <source>
        <dbReference type="ARBA" id="ARBA00004141"/>
    </source>
</evidence>
<comment type="caution">
    <text evidence="7">The sequence shown here is derived from an EMBL/GenBank/DDBJ whole genome shotgun (WGS) entry which is preliminary data.</text>
</comment>
<evidence type="ECO:0000256" key="4">
    <source>
        <dbReference type="ARBA" id="ARBA00023136"/>
    </source>
</evidence>
<feature type="transmembrane region" description="Helical" evidence="5">
    <location>
        <begin position="59"/>
        <end position="84"/>
    </location>
</feature>
<feature type="transmembrane region" description="Helical" evidence="5">
    <location>
        <begin position="34"/>
        <end position="53"/>
    </location>
</feature>
<evidence type="ECO:0000256" key="3">
    <source>
        <dbReference type="ARBA" id="ARBA00022989"/>
    </source>
</evidence>
<keyword evidence="2 5" id="KW-0812">Transmembrane</keyword>
<proteinExistence type="predicted"/>
<dbReference type="InterPro" id="IPR007829">
    <property type="entry name" value="TM2"/>
</dbReference>
<dbReference type="AlphaFoldDB" id="A0A5D8YWQ4"/>
<dbReference type="GO" id="GO:0016020">
    <property type="term" value="C:membrane"/>
    <property type="evidence" value="ECO:0007669"/>
    <property type="project" value="UniProtKB-SubCell"/>
</dbReference>